<dbReference type="EMBL" id="JAUESC010000387">
    <property type="protein sequence ID" value="KAK0573245.1"/>
    <property type="molecule type" value="Genomic_DNA"/>
</dbReference>
<dbReference type="Gene3D" id="3.40.50.2000">
    <property type="entry name" value="Glycogen Phosphorylase B"/>
    <property type="match status" value="1"/>
</dbReference>
<dbReference type="PANTHER" id="PTHR48047:SF28">
    <property type="entry name" value="F11M15.8 PROTEIN"/>
    <property type="match status" value="1"/>
</dbReference>
<accession>A0AA39RG19</accession>
<evidence type="ECO:0000313" key="3">
    <source>
        <dbReference type="EMBL" id="KAK0573245.1"/>
    </source>
</evidence>
<name>A0AA39RG19_ACESA</name>
<dbReference type="SUPFAM" id="SSF53756">
    <property type="entry name" value="UDP-Glycosyltransferase/glycogen phosphorylase"/>
    <property type="match status" value="1"/>
</dbReference>
<dbReference type="Proteomes" id="UP001168877">
    <property type="component" value="Unassembled WGS sequence"/>
</dbReference>
<organism evidence="3 4">
    <name type="scientific">Acer saccharum</name>
    <name type="common">Sugar maple</name>
    <dbReference type="NCBI Taxonomy" id="4024"/>
    <lineage>
        <taxon>Eukaryota</taxon>
        <taxon>Viridiplantae</taxon>
        <taxon>Streptophyta</taxon>
        <taxon>Embryophyta</taxon>
        <taxon>Tracheophyta</taxon>
        <taxon>Spermatophyta</taxon>
        <taxon>Magnoliopsida</taxon>
        <taxon>eudicotyledons</taxon>
        <taxon>Gunneridae</taxon>
        <taxon>Pentapetalae</taxon>
        <taxon>rosids</taxon>
        <taxon>malvids</taxon>
        <taxon>Sapindales</taxon>
        <taxon>Sapindaceae</taxon>
        <taxon>Hippocastanoideae</taxon>
        <taxon>Acereae</taxon>
        <taxon>Acer</taxon>
    </lineage>
</organism>
<comment type="similarity">
    <text evidence="1">Belongs to the UDP-glycosyltransferase family.</text>
</comment>
<keyword evidence="4" id="KW-1185">Reference proteome</keyword>
<dbReference type="GO" id="GO:0035251">
    <property type="term" value="F:UDP-glucosyltransferase activity"/>
    <property type="evidence" value="ECO:0007669"/>
    <property type="project" value="TreeGrafter"/>
</dbReference>
<keyword evidence="2" id="KW-0808">Transferase</keyword>
<dbReference type="PANTHER" id="PTHR48047">
    <property type="entry name" value="GLYCOSYLTRANSFERASE"/>
    <property type="match status" value="1"/>
</dbReference>
<comment type="caution">
    <text evidence="3">The sequence shown here is derived from an EMBL/GenBank/DDBJ whole genome shotgun (WGS) entry which is preliminary data.</text>
</comment>
<sequence length="234" mass="25784">MSRSGEIVHVLVFLYPAQGHTLPLLDLTHQLSLCNITITVLTTPKNKPLLNANPTIQTLVFPFPSHPLIPPGVENVREFGNRGNLPVMLTLTNLFDPIVDWFQSHHNLHVAIISDFFLGWTLSLTNQIHIPRINFCSFGAFLCSVLDYVEDLGVAIRVCKGADSVSDSDELGKVIAESLNEWVETKVKAKELIDKALAGVRSRGGSSIADLDRLVQDLNNLQLKTLLPGGTEKE</sequence>
<reference evidence="3" key="2">
    <citation type="submission" date="2023-06" db="EMBL/GenBank/DDBJ databases">
        <authorList>
            <person name="Swenson N.G."/>
            <person name="Wegrzyn J.L."/>
            <person name="Mcevoy S.L."/>
        </authorList>
    </citation>
    <scope>NUCLEOTIDE SEQUENCE</scope>
    <source>
        <strain evidence="3">NS2018</strain>
        <tissue evidence="3">Leaf</tissue>
    </source>
</reference>
<evidence type="ECO:0000256" key="2">
    <source>
        <dbReference type="ARBA" id="ARBA00022676"/>
    </source>
</evidence>
<gene>
    <name evidence="3" type="ORF">LWI29_004861</name>
</gene>
<evidence type="ECO:0000313" key="4">
    <source>
        <dbReference type="Proteomes" id="UP001168877"/>
    </source>
</evidence>
<evidence type="ECO:0000256" key="1">
    <source>
        <dbReference type="ARBA" id="ARBA00009995"/>
    </source>
</evidence>
<proteinExistence type="inferred from homology"/>
<reference evidence="3" key="1">
    <citation type="journal article" date="2022" name="Plant J.">
        <title>Strategies of tolerance reflected in two North American maple genomes.</title>
        <authorList>
            <person name="McEvoy S.L."/>
            <person name="Sezen U.U."/>
            <person name="Trouern-Trend A."/>
            <person name="McMahon S.M."/>
            <person name="Schaberg P.G."/>
            <person name="Yang J."/>
            <person name="Wegrzyn J.L."/>
            <person name="Swenson N.G."/>
        </authorList>
    </citation>
    <scope>NUCLEOTIDE SEQUENCE</scope>
    <source>
        <strain evidence="3">NS2018</strain>
    </source>
</reference>
<dbReference type="AlphaFoldDB" id="A0AA39RG19"/>
<protein>
    <submittedName>
        <fullName evidence="3">Uncharacterized protein</fullName>
    </submittedName>
</protein>
<keyword evidence="2" id="KW-0328">Glycosyltransferase</keyword>